<reference evidence="1 2" key="1">
    <citation type="submission" date="2018-12" db="EMBL/GenBank/DDBJ databases">
        <authorList>
            <consortium name="Pathogen Informatics"/>
        </authorList>
    </citation>
    <scope>NUCLEOTIDE SEQUENCE [LARGE SCALE GENOMIC DNA]</scope>
    <source>
        <strain evidence="1 2">NCTC11075</strain>
    </source>
</reference>
<gene>
    <name evidence="1" type="ORF">NCTC11075_05129</name>
</gene>
<name>A0A3S5DPA4_CITKO</name>
<dbReference type="Proteomes" id="UP000270272">
    <property type="component" value="Chromosome"/>
</dbReference>
<proteinExistence type="predicted"/>
<evidence type="ECO:0000313" key="2">
    <source>
        <dbReference type="Proteomes" id="UP000270272"/>
    </source>
</evidence>
<accession>A0A3S5DPA4</accession>
<sequence length="105" mass="11606">MKAKEQKNLEKDAAVEEKRKLIRDVIETLAEKGIPPEITLMRAGQVKGRGSSALVSTAPNQRIKCVYNSTEYIIPVVGNVSYATKQAIVESGLNREQFIGKYKVA</sequence>
<protein>
    <submittedName>
        <fullName evidence="1">Uncharacterized protein</fullName>
    </submittedName>
</protein>
<evidence type="ECO:0000313" key="1">
    <source>
        <dbReference type="EMBL" id="VEB94213.1"/>
    </source>
</evidence>
<organism evidence="1 2">
    <name type="scientific">Citrobacter koseri</name>
    <name type="common">Citrobacter diversus</name>
    <dbReference type="NCBI Taxonomy" id="545"/>
    <lineage>
        <taxon>Bacteria</taxon>
        <taxon>Pseudomonadati</taxon>
        <taxon>Pseudomonadota</taxon>
        <taxon>Gammaproteobacteria</taxon>
        <taxon>Enterobacterales</taxon>
        <taxon>Enterobacteriaceae</taxon>
        <taxon>Citrobacter</taxon>
    </lineage>
</organism>
<dbReference type="AlphaFoldDB" id="A0A3S5DPA4"/>
<dbReference type="EMBL" id="LR134204">
    <property type="protein sequence ID" value="VEB94213.1"/>
    <property type="molecule type" value="Genomic_DNA"/>
</dbReference>